<dbReference type="InterPro" id="IPR012599">
    <property type="entry name" value="Propeptide_C1A"/>
</dbReference>
<protein>
    <recommendedName>
        <fullName evidence="9">Peptidase C1A papain C-terminal domain-containing protein</fullName>
    </recommendedName>
</protein>
<dbReference type="InterPro" id="IPR000169">
    <property type="entry name" value="Pept_cys_AS"/>
</dbReference>
<keyword evidence="2" id="KW-0645">Protease</keyword>
<evidence type="ECO:0000256" key="3">
    <source>
        <dbReference type="ARBA" id="ARBA00022729"/>
    </source>
</evidence>
<accession>A0AAE1KJ83</accession>
<sequence>MTLSLILSSCTVSCHLYSKRMKVAALLAVVAAAVAADPPPLSDEFIDRLQSIHKTWQAGRNFHPDLSMRYIHRLMGVHPDSKFHLPPVTHHSIPSGFRLPDEFDSRAAWPMCPTLNEIRDQGSCGSCWAFGAVEVMSDRTCIHSSGKQNIHYSSENLVSCCHICGFGCNGGFPGSAFKYWVNTGLVSGGSFNSSQGCQPYLISPCEHHVKGSRPKCSEGGGTPKCSKTCERSYSVDYDHDLHQGSKAYSIPKDEDQIKYEIMTNGPVEGAFTVYVDFLHYKTGVYQHTHGLPLGGHAIRVLGWGVEEDTPYWLCANSWNTDWGDNGYFKILRGSDHCGIESEIAAGLP</sequence>
<organism evidence="10 11">
    <name type="scientific">Petrolisthes cinctipes</name>
    <name type="common">Flat porcelain crab</name>
    <dbReference type="NCBI Taxonomy" id="88211"/>
    <lineage>
        <taxon>Eukaryota</taxon>
        <taxon>Metazoa</taxon>
        <taxon>Ecdysozoa</taxon>
        <taxon>Arthropoda</taxon>
        <taxon>Crustacea</taxon>
        <taxon>Multicrustacea</taxon>
        <taxon>Malacostraca</taxon>
        <taxon>Eumalacostraca</taxon>
        <taxon>Eucarida</taxon>
        <taxon>Decapoda</taxon>
        <taxon>Pleocyemata</taxon>
        <taxon>Anomura</taxon>
        <taxon>Galatheoidea</taxon>
        <taxon>Porcellanidae</taxon>
        <taxon>Petrolisthes</taxon>
    </lineage>
</organism>
<keyword evidence="7" id="KW-1015">Disulfide bond</keyword>
<keyword evidence="4" id="KW-0378">Hydrolase</keyword>
<comment type="similarity">
    <text evidence="1">Belongs to the peptidase C1 family.</text>
</comment>
<evidence type="ECO:0000256" key="7">
    <source>
        <dbReference type="ARBA" id="ARBA00023157"/>
    </source>
</evidence>
<dbReference type="EMBL" id="JAWQEG010002066">
    <property type="protein sequence ID" value="KAK3874764.1"/>
    <property type="molecule type" value="Genomic_DNA"/>
</dbReference>
<evidence type="ECO:0000313" key="11">
    <source>
        <dbReference type="Proteomes" id="UP001286313"/>
    </source>
</evidence>
<dbReference type="CDD" id="cd02620">
    <property type="entry name" value="Peptidase_C1A_CathepsinB"/>
    <property type="match status" value="1"/>
</dbReference>
<evidence type="ECO:0000256" key="8">
    <source>
        <dbReference type="SAM" id="SignalP"/>
    </source>
</evidence>
<dbReference type="Pfam" id="PF00112">
    <property type="entry name" value="Peptidase_C1"/>
    <property type="match status" value="1"/>
</dbReference>
<evidence type="ECO:0000256" key="1">
    <source>
        <dbReference type="ARBA" id="ARBA00008455"/>
    </source>
</evidence>
<dbReference type="InterPro" id="IPR000668">
    <property type="entry name" value="Peptidase_C1A_C"/>
</dbReference>
<dbReference type="Gene3D" id="3.90.70.10">
    <property type="entry name" value="Cysteine proteinases"/>
    <property type="match status" value="1"/>
</dbReference>
<name>A0AAE1KJ83_PETCI</name>
<dbReference type="PROSITE" id="PS00139">
    <property type="entry name" value="THIOL_PROTEASE_CYS"/>
    <property type="match status" value="1"/>
</dbReference>
<dbReference type="Proteomes" id="UP001286313">
    <property type="component" value="Unassembled WGS sequence"/>
</dbReference>
<dbReference type="InterPro" id="IPR025661">
    <property type="entry name" value="Pept_asp_AS"/>
</dbReference>
<evidence type="ECO:0000256" key="4">
    <source>
        <dbReference type="ARBA" id="ARBA00022801"/>
    </source>
</evidence>
<dbReference type="GO" id="GO:0004197">
    <property type="term" value="F:cysteine-type endopeptidase activity"/>
    <property type="evidence" value="ECO:0007669"/>
    <property type="project" value="InterPro"/>
</dbReference>
<dbReference type="InterPro" id="IPR025660">
    <property type="entry name" value="Pept_his_AS"/>
</dbReference>
<dbReference type="InterPro" id="IPR013128">
    <property type="entry name" value="Peptidase_C1A"/>
</dbReference>
<dbReference type="PRINTS" id="PR00705">
    <property type="entry name" value="PAPAIN"/>
</dbReference>
<dbReference type="InterPro" id="IPR038765">
    <property type="entry name" value="Papain-like_cys_pep_sf"/>
</dbReference>
<evidence type="ECO:0000313" key="10">
    <source>
        <dbReference type="EMBL" id="KAK3874764.1"/>
    </source>
</evidence>
<dbReference type="PANTHER" id="PTHR12411">
    <property type="entry name" value="CYSTEINE PROTEASE FAMILY C1-RELATED"/>
    <property type="match status" value="1"/>
</dbReference>
<keyword evidence="11" id="KW-1185">Reference proteome</keyword>
<keyword evidence="5" id="KW-0788">Thiol protease</keyword>
<proteinExistence type="inferred from homology"/>
<dbReference type="FunFam" id="3.90.70.10:FF:000031">
    <property type="entry name" value="Cathepsin B"/>
    <property type="match status" value="1"/>
</dbReference>
<feature type="signal peptide" evidence="8">
    <location>
        <begin position="1"/>
        <end position="36"/>
    </location>
</feature>
<dbReference type="SUPFAM" id="SSF54001">
    <property type="entry name" value="Cysteine proteinases"/>
    <property type="match status" value="1"/>
</dbReference>
<comment type="caution">
    <text evidence="10">The sequence shown here is derived from an EMBL/GenBank/DDBJ whole genome shotgun (WGS) entry which is preliminary data.</text>
</comment>
<keyword evidence="6" id="KW-0865">Zymogen</keyword>
<dbReference type="AlphaFoldDB" id="A0AAE1KJ83"/>
<evidence type="ECO:0000259" key="9">
    <source>
        <dbReference type="SMART" id="SM00645"/>
    </source>
</evidence>
<reference evidence="10" key="1">
    <citation type="submission" date="2023-10" db="EMBL/GenBank/DDBJ databases">
        <title>Genome assemblies of two species of porcelain crab, Petrolisthes cinctipes and Petrolisthes manimaculis (Anomura: Porcellanidae).</title>
        <authorList>
            <person name="Angst P."/>
        </authorList>
    </citation>
    <scope>NUCLEOTIDE SEQUENCE</scope>
    <source>
        <strain evidence="10">PB745_01</strain>
        <tissue evidence="10">Gill</tissue>
    </source>
</reference>
<gene>
    <name evidence="10" type="ORF">Pcinc_020327</name>
</gene>
<evidence type="ECO:0000256" key="6">
    <source>
        <dbReference type="ARBA" id="ARBA00023145"/>
    </source>
</evidence>
<dbReference type="Pfam" id="PF08127">
    <property type="entry name" value="Propeptide_C1"/>
    <property type="match status" value="1"/>
</dbReference>
<dbReference type="GO" id="GO:0006508">
    <property type="term" value="P:proteolysis"/>
    <property type="evidence" value="ECO:0007669"/>
    <property type="project" value="UniProtKB-KW"/>
</dbReference>
<dbReference type="PROSITE" id="PS00640">
    <property type="entry name" value="THIOL_PROTEASE_ASN"/>
    <property type="match status" value="1"/>
</dbReference>
<evidence type="ECO:0000256" key="2">
    <source>
        <dbReference type="ARBA" id="ARBA00022670"/>
    </source>
</evidence>
<feature type="domain" description="Peptidase C1A papain C-terminal" evidence="9">
    <location>
        <begin position="99"/>
        <end position="347"/>
    </location>
</feature>
<dbReference type="SMART" id="SM00645">
    <property type="entry name" value="Pept_C1"/>
    <property type="match status" value="1"/>
</dbReference>
<keyword evidence="3 8" id="KW-0732">Signal</keyword>
<dbReference type="PROSITE" id="PS00639">
    <property type="entry name" value="THIOL_PROTEASE_HIS"/>
    <property type="match status" value="1"/>
</dbReference>
<feature type="chain" id="PRO_5042026880" description="Peptidase C1A papain C-terminal domain-containing protein" evidence="8">
    <location>
        <begin position="37"/>
        <end position="348"/>
    </location>
</feature>
<evidence type="ECO:0000256" key="5">
    <source>
        <dbReference type="ARBA" id="ARBA00022807"/>
    </source>
</evidence>